<sequence length="104" mass="12272">MCLDYYNALHTSLPLKINYKMWHAVLIYQAFKPQIYDASGSLYFRLKLPGLCMQAKRECLRPLLKERAKKHAVMPFCWGISFCWKCIHHPPHLFSSNSLILSIW</sequence>
<organism evidence="1">
    <name type="scientific">Micrurus lemniscatus lemniscatus</name>
    <dbReference type="NCBI Taxonomy" id="129467"/>
    <lineage>
        <taxon>Eukaryota</taxon>
        <taxon>Metazoa</taxon>
        <taxon>Chordata</taxon>
        <taxon>Craniata</taxon>
        <taxon>Vertebrata</taxon>
        <taxon>Euteleostomi</taxon>
        <taxon>Lepidosauria</taxon>
        <taxon>Squamata</taxon>
        <taxon>Bifurcata</taxon>
        <taxon>Unidentata</taxon>
        <taxon>Episquamata</taxon>
        <taxon>Toxicofera</taxon>
        <taxon>Serpentes</taxon>
        <taxon>Colubroidea</taxon>
        <taxon>Elapidae</taxon>
        <taxon>Elapinae</taxon>
        <taxon>Micrurus</taxon>
    </lineage>
</organism>
<dbReference type="AlphaFoldDB" id="A0A2D4HK04"/>
<evidence type="ECO:0000313" key="1">
    <source>
        <dbReference type="EMBL" id="LAA72246.1"/>
    </source>
</evidence>
<name>A0A2D4HK04_MICLE</name>
<reference evidence="1" key="2">
    <citation type="submission" date="2017-11" db="EMBL/GenBank/DDBJ databases">
        <title>Coralsnake Venomics: Analyses of Venom Gland Transcriptomes and Proteomes of Six Brazilian Taxa.</title>
        <authorList>
            <person name="Aird S.D."/>
            <person name="Jorge da Silva N."/>
            <person name="Qiu L."/>
            <person name="Villar-Briones A."/>
            <person name="Aparecida-Saddi V."/>
            <person name="Campos-Telles M.P."/>
            <person name="Grau M."/>
            <person name="Mikheyev A.S."/>
        </authorList>
    </citation>
    <scope>NUCLEOTIDE SEQUENCE</scope>
    <source>
        <tissue evidence="1">Venom_gland</tissue>
    </source>
</reference>
<accession>A0A2D4HK04</accession>
<reference evidence="1" key="1">
    <citation type="submission" date="2017-07" db="EMBL/GenBank/DDBJ databases">
        <authorList>
            <person name="Mikheyev A."/>
            <person name="Grau M."/>
        </authorList>
    </citation>
    <scope>NUCLEOTIDE SEQUENCE</scope>
    <source>
        <tissue evidence="1">Venom_gland</tissue>
    </source>
</reference>
<proteinExistence type="predicted"/>
<protein>
    <submittedName>
        <fullName evidence="1">Uncharacterized protein</fullName>
    </submittedName>
</protein>
<dbReference type="EMBL" id="IACK01039507">
    <property type="protein sequence ID" value="LAA72246.1"/>
    <property type="molecule type" value="Transcribed_RNA"/>
</dbReference>